<evidence type="ECO:0000313" key="4">
    <source>
        <dbReference type="Proteomes" id="UP000694548"/>
    </source>
</evidence>
<dbReference type="PROSITE" id="PS50168">
    <property type="entry name" value="DED"/>
    <property type="match status" value="1"/>
</dbReference>
<name>A0A8C6KSB9_NOTFU</name>
<dbReference type="Proteomes" id="UP000694548">
    <property type="component" value="Chromosome sgr05"/>
</dbReference>
<protein>
    <recommendedName>
        <fullName evidence="5">Pyrin domain-containing protein</fullName>
    </recommendedName>
</protein>
<dbReference type="Gene3D" id="1.10.533.10">
    <property type="entry name" value="Death Domain, Fas"/>
    <property type="match status" value="1"/>
</dbReference>
<evidence type="ECO:0008006" key="5">
    <source>
        <dbReference type="Google" id="ProtNLM"/>
    </source>
</evidence>
<feature type="domain" description="Pyrin" evidence="2">
    <location>
        <begin position="1"/>
        <end position="83"/>
    </location>
</feature>
<dbReference type="Ensembl" id="ENSNFUT00015009287.1">
    <property type="protein sequence ID" value="ENSNFUP00015008836.1"/>
    <property type="gene ID" value="ENSNFUG00015004303.1"/>
</dbReference>
<dbReference type="InterPro" id="IPR011029">
    <property type="entry name" value="DEATH-like_dom_sf"/>
</dbReference>
<accession>A0A8C6KSB9</accession>
<dbReference type="InterPro" id="IPR001875">
    <property type="entry name" value="DED_dom"/>
</dbReference>
<dbReference type="GO" id="GO:0042981">
    <property type="term" value="P:regulation of apoptotic process"/>
    <property type="evidence" value="ECO:0007669"/>
    <property type="project" value="InterPro"/>
</dbReference>
<evidence type="ECO:0000259" key="2">
    <source>
        <dbReference type="PROSITE" id="PS50824"/>
    </source>
</evidence>
<reference evidence="3" key="3">
    <citation type="submission" date="2025-09" db="UniProtKB">
        <authorList>
            <consortium name="Ensembl"/>
        </authorList>
    </citation>
    <scope>IDENTIFICATION</scope>
</reference>
<dbReference type="SMART" id="SM01289">
    <property type="entry name" value="PYRIN"/>
    <property type="match status" value="1"/>
</dbReference>
<sequence length="83" mass="9694">MTSVKQKLLNMLDELTKDQLIRFKWFLKDMTSNLTTSLLEDKTACDLVDLMVDMFSYQAVESTKEVFRKINKNDLVGKLTQSR</sequence>
<evidence type="ECO:0000313" key="3">
    <source>
        <dbReference type="Ensembl" id="ENSNFUP00015008836.1"/>
    </source>
</evidence>
<evidence type="ECO:0000259" key="1">
    <source>
        <dbReference type="PROSITE" id="PS50168"/>
    </source>
</evidence>
<dbReference type="AlphaFoldDB" id="A0A8C6KSB9"/>
<feature type="domain" description="DED" evidence="1">
    <location>
        <begin position="3"/>
        <end position="81"/>
    </location>
</feature>
<reference evidence="3" key="1">
    <citation type="submission" date="2014-08" db="EMBL/GenBank/DDBJ databases">
        <authorList>
            <person name="Senf B."/>
            <person name="Petzold A."/>
            <person name="Downie B.R."/>
            <person name="Koch P."/>
            <person name="Platzer M."/>
        </authorList>
    </citation>
    <scope>NUCLEOTIDE SEQUENCE [LARGE SCALE GENOMIC DNA]</scope>
    <source>
        <strain evidence="3">GRZ</strain>
    </source>
</reference>
<reference evidence="3" key="2">
    <citation type="submission" date="2025-08" db="UniProtKB">
        <authorList>
            <consortium name="Ensembl"/>
        </authorList>
    </citation>
    <scope>IDENTIFICATION</scope>
</reference>
<proteinExistence type="predicted"/>
<keyword evidence="4" id="KW-1185">Reference proteome</keyword>
<dbReference type="Pfam" id="PF02758">
    <property type="entry name" value="PYRIN"/>
    <property type="match status" value="1"/>
</dbReference>
<dbReference type="InterPro" id="IPR004020">
    <property type="entry name" value="DAPIN"/>
</dbReference>
<dbReference type="SUPFAM" id="SSF47986">
    <property type="entry name" value="DEATH domain"/>
    <property type="match status" value="1"/>
</dbReference>
<organism evidence="3 4">
    <name type="scientific">Nothobranchius furzeri</name>
    <name type="common">Turquoise killifish</name>
    <dbReference type="NCBI Taxonomy" id="105023"/>
    <lineage>
        <taxon>Eukaryota</taxon>
        <taxon>Metazoa</taxon>
        <taxon>Chordata</taxon>
        <taxon>Craniata</taxon>
        <taxon>Vertebrata</taxon>
        <taxon>Euteleostomi</taxon>
        <taxon>Actinopterygii</taxon>
        <taxon>Neopterygii</taxon>
        <taxon>Teleostei</taxon>
        <taxon>Neoteleostei</taxon>
        <taxon>Acanthomorphata</taxon>
        <taxon>Ovalentaria</taxon>
        <taxon>Atherinomorphae</taxon>
        <taxon>Cyprinodontiformes</taxon>
        <taxon>Nothobranchiidae</taxon>
        <taxon>Nothobranchius</taxon>
    </lineage>
</organism>
<dbReference type="PROSITE" id="PS50824">
    <property type="entry name" value="DAPIN"/>
    <property type="match status" value="1"/>
</dbReference>
<dbReference type="GeneTree" id="ENSGT00940000177379"/>